<evidence type="ECO:0000256" key="10">
    <source>
        <dbReference type="PROSITE-ProRule" id="PRU01360"/>
    </source>
</evidence>
<comment type="subcellular location">
    <subcellularLocation>
        <location evidence="1 10">Cell outer membrane</location>
        <topology evidence="1 10">Multi-pass membrane protein</topology>
    </subcellularLocation>
</comment>
<keyword evidence="5 12" id="KW-0732">Signal</keyword>
<gene>
    <name evidence="15" type="ORF">ACFQ21_06520</name>
</gene>
<feature type="domain" description="TonB-dependent receptor plug" evidence="14">
    <location>
        <begin position="114"/>
        <end position="238"/>
    </location>
</feature>
<evidence type="ECO:0000256" key="12">
    <source>
        <dbReference type="SAM" id="SignalP"/>
    </source>
</evidence>
<dbReference type="InterPro" id="IPR023996">
    <property type="entry name" value="TonB-dep_OMP_SusC/RagA"/>
</dbReference>
<keyword evidence="4 10" id="KW-0812">Transmembrane</keyword>
<dbReference type="NCBIfam" id="TIGR04056">
    <property type="entry name" value="OMP_RagA_SusC"/>
    <property type="match status" value="1"/>
</dbReference>
<dbReference type="InterPro" id="IPR023997">
    <property type="entry name" value="TonB-dep_OMP_SusC/RagA_CS"/>
</dbReference>
<dbReference type="PANTHER" id="PTHR30069">
    <property type="entry name" value="TONB-DEPENDENT OUTER MEMBRANE RECEPTOR"/>
    <property type="match status" value="1"/>
</dbReference>
<organism evidence="15 16">
    <name type="scientific">Ohtaekwangia kribbensis</name>
    <dbReference type="NCBI Taxonomy" id="688913"/>
    <lineage>
        <taxon>Bacteria</taxon>
        <taxon>Pseudomonadati</taxon>
        <taxon>Bacteroidota</taxon>
        <taxon>Cytophagia</taxon>
        <taxon>Cytophagales</taxon>
        <taxon>Fulvivirgaceae</taxon>
        <taxon>Ohtaekwangia</taxon>
    </lineage>
</organism>
<dbReference type="InterPro" id="IPR037066">
    <property type="entry name" value="Plug_dom_sf"/>
</dbReference>
<comment type="similarity">
    <text evidence="10 11">Belongs to the TonB-dependent receptor family.</text>
</comment>
<dbReference type="SUPFAM" id="SSF56935">
    <property type="entry name" value="Porins"/>
    <property type="match status" value="1"/>
</dbReference>
<dbReference type="Proteomes" id="UP001597112">
    <property type="component" value="Unassembled WGS sequence"/>
</dbReference>
<dbReference type="InterPro" id="IPR008969">
    <property type="entry name" value="CarboxyPept-like_regulatory"/>
</dbReference>
<protein>
    <submittedName>
        <fullName evidence="15">SusC/RagA family TonB-linked outer membrane protein</fullName>
    </submittedName>
</protein>
<dbReference type="Pfam" id="PF00593">
    <property type="entry name" value="TonB_dep_Rec_b-barrel"/>
    <property type="match status" value="1"/>
</dbReference>
<keyword evidence="7 10" id="KW-0472">Membrane</keyword>
<dbReference type="EMBL" id="JBHTKA010000001">
    <property type="protein sequence ID" value="MFD0998953.1"/>
    <property type="molecule type" value="Genomic_DNA"/>
</dbReference>
<sequence length="1039" mass="112140">MKTFLVFSLCFCFAYAARSQSGTISGTVTSNSDGAPLPGVNVLVKGTTVGTSTDSDGKYSIEASSNATLVFSFIGYAPQEVPVNNQTAVNVVLAEDISQLGEVVVTAFGLEREKKAITYSAQMVGTNELSEARSLNVANSLSGKVAGLSFSTTGNGVGSSSRITLRGNRSLTGNNQPLFVIDGVPMDNNVASTPSADIGGTTSFNGISSINPEDIASISVLKGPSAAALYGTRASNGVIIITTKKGTAGQKTNISVSSNLMFSKAYNLLNLQNQYGQGSAGVYDPASRNSWGPEMNGQQVAAWQLSFNPNYAGPATYALTPQPNNGMDFFNTGYNWAKTISASMGSQTTQGYFSYTNTSSEGIVPGNELNRHNLNLRITSDLSSKLKLDVKTNYIYQKIDNALNTGEGSIGEGVYTMPRSMQYSQYKQYQYIDDAGQIQYNWPNPNAINGVMENPAWLAHRNLRIDEQNRFIGFASLKYNFTNELSLQVRSGLDQSSLSTDVSRYASVSVIANDFGSYSQSKGTTRELNSDFLLSYNKKFGDFSANISAGGNSLMQKRSTLSTGGTLSKRNFFAISNLSTATVTSDPYEKRINSLYGFAQLGYKDVLFLDVTARNDWSSALPASNRSYFYPSVGLSGVLTDMLNVESNVLTYLKVRGSHASVGNDTDPYRLSQQLLYYGFDGGVVQSSTVLNNPNLKPEISSSNEFGVDARFFNNRIGLDVTLYQTKTKNQIFTINVPESSGYSTQVVNGGSIQNKGIEVVLNAGVVETDAFRWDVTLNYSSYRTKVLSIMEGRDELSITTGYERLAQTLIKEGGGYGDLYIRGFERTDDGQILVNGTTGLPEFTSGFDVKAGNFNPSWLGGIQNKLSYKDFSLSFLIDARVGGKVISYTQSKLAGVGASDITLNGRTDGFVVKGVVATRDADGNITSTTPNTTSITAESYWTQVASRDPRSAEDFVFSATNVRLRELVLGYSVPKKLLGDGPITGVNFSIVGRNLFFLVNKAKYFDPEQGVGVGNLQGIESFNIPTTRDIGFNVKVNF</sequence>
<dbReference type="RefSeq" id="WP_377576518.1">
    <property type="nucleotide sequence ID" value="NZ_JBHTKA010000001.1"/>
</dbReference>
<dbReference type="Pfam" id="PF07715">
    <property type="entry name" value="Plug"/>
    <property type="match status" value="1"/>
</dbReference>
<dbReference type="InterPro" id="IPR000531">
    <property type="entry name" value="Beta-barrel_TonB"/>
</dbReference>
<evidence type="ECO:0000256" key="5">
    <source>
        <dbReference type="ARBA" id="ARBA00022729"/>
    </source>
</evidence>
<dbReference type="Gene3D" id="2.60.40.1120">
    <property type="entry name" value="Carboxypeptidase-like, regulatory domain"/>
    <property type="match status" value="1"/>
</dbReference>
<dbReference type="Gene3D" id="2.40.170.20">
    <property type="entry name" value="TonB-dependent receptor, beta-barrel domain"/>
    <property type="match status" value="1"/>
</dbReference>
<dbReference type="PROSITE" id="PS52016">
    <property type="entry name" value="TONB_DEPENDENT_REC_3"/>
    <property type="match status" value="1"/>
</dbReference>
<evidence type="ECO:0000313" key="15">
    <source>
        <dbReference type="EMBL" id="MFD0998953.1"/>
    </source>
</evidence>
<accession>A0ABW3K162</accession>
<keyword evidence="8" id="KW-0675">Receptor</keyword>
<evidence type="ECO:0000256" key="7">
    <source>
        <dbReference type="ARBA" id="ARBA00023136"/>
    </source>
</evidence>
<evidence type="ECO:0000256" key="11">
    <source>
        <dbReference type="RuleBase" id="RU003357"/>
    </source>
</evidence>
<evidence type="ECO:0000259" key="13">
    <source>
        <dbReference type="Pfam" id="PF00593"/>
    </source>
</evidence>
<dbReference type="PANTHER" id="PTHR30069:SF29">
    <property type="entry name" value="HEMOGLOBIN AND HEMOGLOBIN-HAPTOGLOBIN-BINDING PROTEIN 1-RELATED"/>
    <property type="match status" value="1"/>
</dbReference>
<reference evidence="16" key="1">
    <citation type="journal article" date="2019" name="Int. J. Syst. Evol. Microbiol.">
        <title>The Global Catalogue of Microorganisms (GCM) 10K type strain sequencing project: providing services to taxonomists for standard genome sequencing and annotation.</title>
        <authorList>
            <consortium name="The Broad Institute Genomics Platform"/>
            <consortium name="The Broad Institute Genome Sequencing Center for Infectious Disease"/>
            <person name="Wu L."/>
            <person name="Ma J."/>
        </authorList>
    </citation>
    <scope>NUCLEOTIDE SEQUENCE [LARGE SCALE GENOMIC DNA]</scope>
    <source>
        <strain evidence="16">CCUG 58938</strain>
    </source>
</reference>
<evidence type="ECO:0000256" key="2">
    <source>
        <dbReference type="ARBA" id="ARBA00022448"/>
    </source>
</evidence>
<proteinExistence type="inferred from homology"/>
<keyword evidence="3 10" id="KW-1134">Transmembrane beta strand</keyword>
<name>A0ABW3K162_9BACT</name>
<keyword evidence="16" id="KW-1185">Reference proteome</keyword>
<feature type="domain" description="TonB-dependent receptor-like beta-barrel" evidence="13">
    <location>
        <begin position="426"/>
        <end position="785"/>
    </location>
</feature>
<evidence type="ECO:0000256" key="9">
    <source>
        <dbReference type="ARBA" id="ARBA00023237"/>
    </source>
</evidence>
<evidence type="ECO:0000259" key="14">
    <source>
        <dbReference type="Pfam" id="PF07715"/>
    </source>
</evidence>
<comment type="caution">
    <text evidence="15">The sequence shown here is derived from an EMBL/GenBank/DDBJ whole genome shotgun (WGS) entry which is preliminary data.</text>
</comment>
<dbReference type="Gene3D" id="2.170.130.10">
    <property type="entry name" value="TonB-dependent receptor, plug domain"/>
    <property type="match status" value="1"/>
</dbReference>
<dbReference type="SUPFAM" id="SSF49464">
    <property type="entry name" value="Carboxypeptidase regulatory domain-like"/>
    <property type="match status" value="1"/>
</dbReference>
<evidence type="ECO:0000256" key="8">
    <source>
        <dbReference type="ARBA" id="ARBA00023170"/>
    </source>
</evidence>
<dbReference type="InterPro" id="IPR036942">
    <property type="entry name" value="Beta-barrel_TonB_sf"/>
</dbReference>
<keyword evidence="9 10" id="KW-0998">Cell outer membrane</keyword>
<feature type="chain" id="PRO_5046165097" evidence="12">
    <location>
        <begin position="17"/>
        <end position="1039"/>
    </location>
</feature>
<evidence type="ECO:0000256" key="1">
    <source>
        <dbReference type="ARBA" id="ARBA00004571"/>
    </source>
</evidence>
<dbReference type="InterPro" id="IPR039426">
    <property type="entry name" value="TonB-dep_rcpt-like"/>
</dbReference>
<keyword evidence="6 11" id="KW-0798">TonB box</keyword>
<evidence type="ECO:0000256" key="3">
    <source>
        <dbReference type="ARBA" id="ARBA00022452"/>
    </source>
</evidence>
<keyword evidence="2 10" id="KW-0813">Transport</keyword>
<feature type="signal peptide" evidence="12">
    <location>
        <begin position="1"/>
        <end position="16"/>
    </location>
</feature>
<dbReference type="NCBIfam" id="TIGR04057">
    <property type="entry name" value="SusC_RagA_signa"/>
    <property type="match status" value="1"/>
</dbReference>
<evidence type="ECO:0000313" key="16">
    <source>
        <dbReference type="Proteomes" id="UP001597112"/>
    </source>
</evidence>
<evidence type="ECO:0000256" key="4">
    <source>
        <dbReference type="ARBA" id="ARBA00022692"/>
    </source>
</evidence>
<dbReference type="InterPro" id="IPR012910">
    <property type="entry name" value="Plug_dom"/>
</dbReference>
<dbReference type="Pfam" id="PF13715">
    <property type="entry name" value="CarbopepD_reg_2"/>
    <property type="match status" value="1"/>
</dbReference>
<evidence type="ECO:0000256" key="6">
    <source>
        <dbReference type="ARBA" id="ARBA00023077"/>
    </source>
</evidence>